<organism evidence="7 8">
    <name type="scientific">Micavibrio aeruginosavorus</name>
    <dbReference type="NCBI Taxonomy" id="349221"/>
    <lineage>
        <taxon>Bacteria</taxon>
        <taxon>Pseudomonadati</taxon>
        <taxon>Bdellovibrionota</taxon>
        <taxon>Bdellovibrionia</taxon>
        <taxon>Bdellovibrionales</taxon>
        <taxon>Pseudobdellovibrionaceae</taxon>
        <taxon>Micavibrio</taxon>
    </lineage>
</organism>
<accession>A0A7T5UIJ6</accession>
<dbReference type="Proteomes" id="UP000595362">
    <property type="component" value="Chromosome"/>
</dbReference>
<dbReference type="PANTHER" id="PTHR43851">
    <property type="match status" value="1"/>
</dbReference>
<evidence type="ECO:0000313" key="8">
    <source>
        <dbReference type="Proteomes" id="UP000595362"/>
    </source>
</evidence>
<dbReference type="GO" id="GO:0005524">
    <property type="term" value="F:ATP binding"/>
    <property type="evidence" value="ECO:0007669"/>
    <property type="project" value="UniProtKB-KW"/>
</dbReference>
<keyword evidence="3" id="KW-0547">Nucleotide-binding</keyword>
<dbReference type="CDD" id="cd13970">
    <property type="entry name" value="ABC1_ADCK3"/>
    <property type="match status" value="1"/>
</dbReference>
<evidence type="ECO:0000313" key="7">
    <source>
        <dbReference type="EMBL" id="QQG36753.1"/>
    </source>
</evidence>
<dbReference type="PANTHER" id="PTHR43851:SF3">
    <property type="entry name" value="COENZYME Q8"/>
    <property type="match status" value="1"/>
</dbReference>
<evidence type="ECO:0000256" key="4">
    <source>
        <dbReference type="ARBA" id="ARBA00022840"/>
    </source>
</evidence>
<reference evidence="7 8" key="1">
    <citation type="submission" date="2020-07" db="EMBL/GenBank/DDBJ databases">
        <title>Huge and variable diversity of episymbiotic CPR bacteria and DPANN archaea in groundwater ecosystems.</title>
        <authorList>
            <person name="He C.Y."/>
            <person name="Keren R."/>
            <person name="Whittaker M."/>
            <person name="Farag I.F."/>
            <person name="Doudna J."/>
            <person name="Cate J.H.D."/>
            <person name="Banfield J.F."/>
        </authorList>
    </citation>
    <scope>NUCLEOTIDE SEQUENCE [LARGE SCALE GENOMIC DNA]</scope>
    <source>
        <strain evidence="7">NC_groundwater_70_Ag_B-0.1um_54_66</strain>
    </source>
</reference>
<keyword evidence="2" id="KW-0808">Transferase</keyword>
<dbReference type="InterPro" id="IPR004147">
    <property type="entry name" value="ABC1_dom"/>
</dbReference>
<comment type="similarity">
    <text evidence="1">Belongs to the protein kinase superfamily. ADCK protein kinase family.</text>
</comment>
<dbReference type="AlphaFoldDB" id="A0A7T5UIJ6"/>
<feature type="domain" description="ABC1 atypical kinase-like" evidence="6">
    <location>
        <begin position="99"/>
        <end position="337"/>
    </location>
</feature>
<protein>
    <submittedName>
        <fullName evidence="7">AarF/ABC1/UbiB kinase family protein</fullName>
    </submittedName>
</protein>
<name>A0A7T5UIJ6_9BACT</name>
<evidence type="ECO:0000256" key="1">
    <source>
        <dbReference type="ARBA" id="ARBA00009670"/>
    </source>
</evidence>
<feature type="region of interest" description="Disordered" evidence="5">
    <location>
        <begin position="1"/>
        <end position="24"/>
    </location>
</feature>
<dbReference type="GO" id="GO:0006744">
    <property type="term" value="P:ubiquinone biosynthetic process"/>
    <property type="evidence" value="ECO:0007669"/>
    <property type="project" value="TreeGrafter"/>
</dbReference>
<dbReference type="InterPro" id="IPR051409">
    <property type="entry name" value="Atypical_kinase_ADCK"/>
</dbReference>
<evidence type="ECO:0000256" key="5">
    <source>
        <dbReference type="SAM" id="MobiDB-lite"/>
    </source>
</evidence>
<dbReference type="SUPFAM" id="SSF56112">
    <property type="entry name" value="Protein kinase-like (PK-like)"/>
    <property type="match status" value="1"/>
</dbReference>
<evidence type="ECO:0000256" key="3">
    <source>
        <dbReference type="ARBA" id="ARBA00022741"/>
    </source>
</evidence>
<sequence length="467" mass="52681">MATGRKRQSGDSSRPAAESEGSALTSRVARYGKVSATMAGLAARVAGERYLGLKIERQEHAQELLQSLGHLKGPLMKVGQILATIPEALPPEYAEALQQLQSNAPPMGWSFVRRRMKAELGPNWESRFKSFEREAAAAASLGQVHRAITPAGVHVACKLQYPDMQSAIDADLRQLKIIFSLYEKYDSAISTKYIHQELAARLYEELDYKREARHCALYADMLRHEKGVHVPEVIEDLSTGRLLTSTWLDGERILAFKEAPQEIRNKIALNLFRAWYVPFYFYGIIHGDPHLGNYTVRKDQSINLLDFGCIRVFPARFVGGVIDLYHALLEEDKARAVHAFETWGFRGLNKEQIETLTIWARFLYAPVLDDKVRTIGEVSGGMYGRETAHFVHQKLKEVGGVTVPREFVFMDRAALGLGSVFLHLKAEINWYKLFQELIADFETDALAKRQKKILKSFDISSEAPDQG</sequence>
<proteinExistence type="inferred from homology"/>
<keyword evidence="7" id="KW-0418">Kinase</keyword>
<gene>
    <name evidence="7" type="ORF">HYS17_02980</name>
</gene>
<dbReference type="Pfam" id="PF03109">
    <property type="entry name" value="ABC1"/>
    <property type="match status" value="1"/>
</dbReference>
<dbReference type="InterPro" id="IPR011009">
    <property type="entry name" value="Kinase-like_dom_sf"/>
</dbReference>
<dbReference type="EMBL" id="CP066681">
    <property type="protein sequence ID" value="QQG36753.1"/>
    <property type="molecule type" value="Genomic_DNA"/>
</dbReference>
<evidence type="ECO:0000259" key="6">
    <source>
        <dbReference type="Pfam" id="PF03109"/>
    </source>
</evidence>
<dbReference type="InterPro" id="IPR034646">
    <property type="entry name" value="ADCK3_dom"/>
</dbReference>
<keyword evidence="4" id="KW-0067">ATP-binding</keyword>
<dbReference type="GO" id="GO:0016301">
    <property type="term" value="F:kinase activity"/>
    <property type="evidence" value="ECO:0007669"/>
    <property type="project" value="UniProtKB-KW"/>
</dbReference>
<evidence type="ECO:0000256" key="2">
    <source>
        <dbReference type="ARBA" id="ARBA00022679"/>
    </source>
</evidence>